<dbReference type="Proteomes" id="UP000275267">
    <property type="component" value="Unassembled WGS sequence"/>
</dbReference>
<comment type="caution">
    <text evidence="2">The sequence shown here is derived from an EMBL/GenBank/DDBJ whole genome shotgun (WGS) entry which is preliminary data.</text>
</comment>
<reference evidence="3" key="1">
    <citation type="journal article" date="2019" name="Nat. Commun.">
        <title>The genome of broomcorn millet.</title>
        <authorList>
            <person name="Zou C."/>
            <person name="Miki D."/>
            <person name="Li D."/>
            <person name="Tang Q."/>
            <person name="Xiao L."/>
            <person name="Rajput S."/>
            <person name="Deng P."/>
            <person name="Jia W."/>
            <person name="Huang R."/>
            <person name="Zhang M."/>
            <person name="Sun Y."/>
            <person name="Hu J."/>
            <person name="Fu X."/>
            <person name="Schnable P.S."/>
            <person name="Li F."/>
            <person name="Zhang H."/>
            <person name="Feng B."/>
            <person name="Zhu X."/>
            <person name="Liu R."/>
            <person name="Schnable J.C."/>
            <person name="Zhu J.-K."/>
            <person name="Zhang H."/>
        </authorList>
    </citation>
    <scope>NUCLEOTIDE SEQUENCE [LARGE SCALE GENOMIC DNA]</scope>
</reference>
<name>A0A3L6QJH5_PANMI</name>
<proteinExistence type="predicted"/>
<accession>A0A3L6QJH5</accession>
<feature type="region of interest" description="Disordered" evidence="1">
    <location>
        <begin position="23"/>
        <end position="55"/>
    </location>
</feature>
<keyword evidence="3" id="KW-1185">Reference proteome</keyword>
<dbReference type="EMBL" id="PQIB02000012">
    <property type="protein sequence ID" value="RLM80793.1"/>
    <property type="molecule type" value="Genomic_DNA"/>
</dbReference>
<organism evidence="2 3">
    <name type="scientific">Panicum miliaceum</name>
    <name type="common">Proso millet</name>
    <name type="synonym">Broomcorn millet</name>
    <dbReference type="NCBI Taxonomy" id="4540"/>
    <lineage>
        <taxon>Eukaryota</taxon>
        <taxon>Viridiplantae</taxon>
        <taxon>Streptophyta</taxon>
        <taxon>Embryophyta</taxon>
        <taxon>Tracheophyta</taxon>
        <taxon>Spermatophyta</taxon>
        <taxon>Magnoliopsida</taxon>
        <taxon>Liliopsida</taxon>
        <taxon>Poales</taxon>
        <taxon>Poaceae</taxon>
        <taxon>PACMAD clade</taxon>
        <taxon>Panicoideae</taxon>
        <taxon>Panicodae</taxon>
        <taxon>Paniceae</taxon>
        <taxon>Panicinae</taxon>
        <taxon>Panicum</taxon>
        <taxon>Panicum sect. Panicum</taxon>
    </lineage>
</organism>
<evidence type="ECO:0000256" key="1">
    <source>
        <dbReference type="SAM" id="MobiDB-lite"/>
    </source>
</evidence>
<evidence type="ECO:0000313" key="3">
    <source>
        <dbReference type="Proteomes" id="UP000275267"/>
    </source>
</evidence>
<dbReference type="AlphaFoldDB" id="A0A3L6QJH5"/>
<gene>
    <name evidence="2" type="ORF">C2845_PM12G20110</name>
</gene>
<evidence type="ECO:0000313" key="2">
    <source>
        <dbReference type="EMBL" id="RLM80793.1"/>
    </source>
</evidence>
<protein>
    <submittedName>
        <fullName evidence="2">Uncharacterized protein</fullName>
    </submittedName>
</protein>
<sequence length="92" mass="10957">MRDHVAERQQCTAALQKLNFQYTERQSSHERSSWLGASVPSSRGIDRDGRDGRIDRCEMGRDRREDRVEDWWKFIFKQKVLQGQEDRCLASR</sequence>
<feature type="compositionally biased region" description="Basic and acidic residues" evidence="1">
    <location>
        <begin position="44"/>
        <end position="55"/>
    </location>
</feature>